<organism evidence="1 2">
    <name type="scientific">Plutella xylostella</name>
    <name type="common">Diamondback moth</name>
    <name type="synonym">Plutella maculipennis</name>
    <dbReference type="NCBI Taxonomy" id="51655"/>
    <lineage>
        <taxon>Eukaryota</taxon>
        <taxon>Metazoa</taxon>
        <taxon>Ecdysozoa</taxon>
        <taxon>Arthropoda</taxon>
        <taxon>Hexapoda</taxon>
        <taxon>Insecta</taxon>
        <taxon>Pterygota</taxon>
        <taxon>Neoptera</taxon>
        <taxon>Endopterygota</taxon>
        <taxon>Lepidoptera</taxon>
        <taxon>Glossata</taxon>
        <taxon>Ditrysia</taxon>
        <taxon>Yponomeutoidea</taxon>
        <taxon>Plutellidae</taxon>
        <taxon>Plutella</taxon>
    </lineage>
</organism>
<dbReference type="GO" id="GO:0003676">
    <property type="term" value="F:nucleic acid binding"/>
    <property type="evidence" value="ECO:0007669"/>
    <property type="project" value="InterPro"/>
</dbReference>
<dbReference type="Proteomes" id="UP000653454">
    <property type="component" value="Unassembled WGS sequence"/>
</dbReference>
<evidence type="ECO:0000313" key="1">
    <source>
        <dbReference type="EMBL" id="CAG9102141.1"/>
    </source>
</evidence>
<keyword evidence="2" id="KW-1185">Reference proteome</keyword>
<sequence length="330" mass="37168">MCCRPCPVPKVPKVSKVPKFPKVPKVSKVSKVPKVPKVPKAPKEPMVLKVPKDTITSSQSVVIREIARTNSIFSSLSVLSANWRERYSTIMSSEIQTFLYLNIGVTGVWDRDYELSPIKLCIKPVSRQELTSGVVDLDSNIALFPFDDISGEYEEGKSIIEYDLTFNEAVSAELMQYLEGFPKPVVMVSYAGYKQNFPIIRAGLGHLGTSLPADLRCADFMQAIYEIENQVGPPARPRDQGLAKWEFQPIPVDHSYAFGNMYERVTRHLYTLNQLRPIRQSPGEQGIVVPHIKMMVQCCQAVLPQWLQWVDLETSTTSMNSGLLPHKLRI</sequence>
<evidence type="ECO:0000313" key="2">
    <source>
        <dbReference type="Proteomes" id="UP000653454"/>
    </source>
</evidence>
<gene>
    <name evidence="1" type="ORF">PLXY2_LOCUS2768</name>
</gene>
<reference evidence="1" key="1">
    <citation type="submission" date="2020-11" db="EMBL/GenBank/DDBJ databases">
        <authorList>
            <person name="Whiteford S."/>
        </authorList>
    </citation>
    <scope>NUCLEOTIDE SEQUENCE</scope>
</reference>
<dbReference type="AlphaFoldDB" id="A0A8S4DNS5"/>
<dbReference type="InterPro" id="IPR036397">
    <property type="entry name" value="RNaseH_sf"/>
</dbReference>
<name>A0A8S4DNS5_PLUXY</name>
<accession>A0A8S4DNS5</accession>
<proteinExistence type="predicted"/>
<dbReference type="Gene3D" id="3.30.420.10">
    <property type="entry name" value="Ribonuclease H-like superfamily/Ribonuclease H"/>
    <property type="match status" value="1"/>
</dbReference>
<protein>
    <submittedName>
        <fullName evidence="1">(diamondback moth) hypothetical protein</fullName>
    </submittedName>
</protein>
<comment type="caution">
    <text evidence="1">The sequence shown here is derived from an EMBL/GenBank/DDBJ whole genome shotgun (WGS) entry which is preliminary data.</text>
</comment>
<dbReference type="EMBL" id="CAJHNJ030000007">
    <property type="protein sequence ID" value="CAG9102141.1"/>
    <property type="molecule type" value="Genomic_DNA"/>
</dbReference>